<dbReference type="InterPro" id="IPR039777">
    <property type="entry name" value="IFRD"/>
</dbReference>
<feature type="domain" description="Interferon-related developmental regulator N-terminal" evidence="3">
    <location>
        <begin position="1"/>
        <end position="208"/>
    </location>
</feature>
<comment type="similarity">
    <text evidence="1">Belongs to the IFRD family.</text>
</comment>
<organism evidence="4 5">
    <name type="scientific">Romanomermis culicivorax</name>
    <name type="common">Nematode worm</name>
    <dbReference type="NCBI Taxonomy" id="13658"/>
    <lineage>
        <taxon>Eukaryota</taxon>
        <taxon>Metazoa</taxon>
        <taxon>Ecdysozoa</taxon>
        <taxon>Nematoda</taxon>
        <taxon>Enoplea</taxon>
        <taxon>Dorylaimia</taxon>
        <taxon>Mermithida</taxon>
        <taxon>Mermithoidea</taxon>
        <taxon>Mermithidae</taxon>
        <taxon>Romanomermis</taxon>
    </lineage>
</organism>
<evidence type="ECO:0000259" key="2">
    <source>
        <dbReference type="Pfam" id="PF04836"/>
    </source>
</evidence>
<protein>
    <submittedName>
        <fullName evidence="5">Interferon-related developmental regulator 1</fullName>
    </submittedName>
</protein>
<evidence type="ECO:0000313" key="5">
    <source>
        <dbReference type="WBParaSite" id="nRc.2.0.1.t30537-RA"/>
    </source>
</evidence>
<reference evidence="5" key="1">
    <citation type="submission" date="2022-11" db="UniProtKB">
        <authorList>
            <consortium name="WormBaseParasite"/>
        </authorList>
    </citation>
    <scope>IDENTIFICATION</scope>
</reference>
<dbReference type="InterPro" id="IPR016024">
    <property type="entry name" value="ARM-type_fold"/>
</dbReference>
<dbReference type="AlphaFoldDB" id="A0A915JXW2"/>
<dbReference type="PANTHER" id="PTHR12354:SF1">
    <property type="entry name" value="INTERFERON-RELATED DEVELOPMENTAL REGULATOR 1"/>
    <property type="match status" value="1"/>
</dbReference>
<proteinExistence type="inferred from homology"/>
<evidence type="ECO:0000256" key="1">
    <source>
        <dbReference type="ARBA" id="ARBA00008828"/>
    </source>
</evidence>
<name>A0A915JXW2_ROMCU</name>
<dbReference type="Proteomes" id="UP000887565">
    <property type="component" value="Unplaced"/>
</dbReference>
<dbReference type="Pfam" id="PF05004">
    <property type="entry name" value="IFRD"/>
    <property type="match status" value="1"/>
</dbReference>
<dbReference type="Pfam" id="PF04836">
    <property type="entry name" value="IFRD_C"/>
    <property type="match status" value="1"/>
</dbReference>
<sequence length="309" mass="35282">MKKKTGEECKRAVNLGVLFAVQLGDEFNHLVTKFSSTLMDWVCDWTLNADFRSECVNALSLYTFLTTDDLELIGSALNSYREIWTRIKPNGAIEYSQLSCSCLNAWALMLLCLPDRYIENAIQNDLPILCDYIENGHPDIRITSGETLCLLYEMANQLTAYEEFAFKPVNHDKTLAVLEQWSHESAKFHAKRDRRVQRATFRDVHAAIKNNDVPEIKIKFGTENLTLDSWAMKLCYSMLCTFLRGGINTHLQQNYVIRDKLSLGAPISEAVSHKATKLERQIFNQSVNKARNLARGKQRDKKPAFCGDD</sequence>
<dbReference type="SUPFAM" id="SSF48371">
    <property type="entry name" value="ARM repeat"/>
    <property type="match status" value="1"/>
</dbReference>
<keyword evidence="4" id="KW-1185">Reference proteome</keyword>
<evidence type="ECO:0000259" key="3">
    <source>
        <dbReference type="Pfam" id="PF05004"/>
    </source>
</evidence>
<dbReference type="InterPro" id="IPR006921">
    <property type="entry name" value="Interferon-rel_develop_reg_C"/>
</dbReference>
<feature type="domain" description="Interferon-related developmental regulator C-terminal" evidence="2">
    <location>
        <begin position="254"/>
        <end position="302"/>
    </location>
</feature>
<dbReference type="WBParaSite" id="nRc.2.0.1.t30537-RA">
    <property type="protein sequence ID" value="nRc.2.0.1.t30537-RA"/>
    <property type="gene ID" value="nRc.2.0.1.g30537"/>
</dbReference>
<accession>A0A915JXW2</accession>
<dbReference type="OMA" id="WSHESAK"/>
<evidence type="ECO:0000313" key="4">
    <source>
        <dbReference type="Proteomes" id="UP000887565"/>
    </source>
</evidence>
<dbReference type="PANTHER" id="PTHR12354">
    <property type="entry name" value="INTERFERON-RELATED DEVELOPMENTAL REGULATOR"/>
    <property type="match status" value="1"/>
</dbReference>
<dbReference type="InterPro" id="IPR007701">
    <property type="entry name" value="Interferon-rel_develop_reg_N"/>
</dbReference>